<dbReference type="Proteomes" id="UP000005092">
    <property type="component" value="Unassembled WGS sequence"/>
</dbReference>
<evidence type="ECO:0000313" key="1">
    <source>
        <dbReference type="EMBL" id="EJB07519.1"/>
    </source>
</evidence>
<proteinExistence type="predicted"/>
<sequence>MQQSARERHQALLKGKETLTESLAGLRSEQSAALINGTEFAHGADIRALTDDIEALDGAIEVVSADADAEEVRQRATSNIERRQQDLQQFDGNSERWLTIVADIEAAVSTAVEGLAELHTLASEMETFALPVSGERLLPALNHQNIGIRMSERMARKLAPLDPASVGAFGIIRWQPRPGMKEDWVAEERSQLAGLIGHIKRMSEKYIAEQSAIAQGE</sequence>
<dbReference type="RefSeq" id="WP_003593237.1">
    <property type="nucleotide sequence ID" value="NZ_JH719381.1"/>
</dbReference>
<dbReference type="EMBL" id="JH719381">
    <property type="protein sequence ID" value="EJB07519.1"/>
    <property type="molecule type" value="Genomic_DNA"/>
</dbReference>
<organism evidence="1 2">
    <name type="scientific">Rhizobium leguminosarum bv. trifolii WSM597</name>
    <dbReference type="NCBI Taxonomy" id="754764"/>
    <lineage>
        <taxon>Bacteria</taxon>
        <taxon>Pseudomonadati</taxon>
        <taxon>Pseudomonadota</taxon>
        <taxon>Alphaproteobacteria</taxon>
        <taxon>Hyphomicrobiales</taxon>
        <taxon>Rhizobiaceae</taxon>
        <taxon>Rhizobium/Agrobacterium group</taxon>
        <taxon>Rhizobium</taxon>
    </lineage>
</organism>
<evidence type="ECO:0000313" key="2">
    <source>
        <dbReference type="Proteomes" id="UP000005092"/>
    </source>
</evidence>
<gene>
    <name evidence="1" type="ORF">Rleg9DRAFT_6533</name>
</gene>
<protein>
    <submittedName>
        <fullName evidence="1">Uncharacterized protein</fullName>
    </submittedName>
</protein>
<reference evidence="1 2" key="1">
    <citation type="submission" date="2012-02" db="EMBL/GenBank/DDBJ databases">
        <title>Improved High-Quality Draft Sequence of Rhizobium leguminosarum bv. trifolii WSM597.</title>
        <authorList>
            <consortium name="US DOE Joint Genome Institute"/>
            <person name="Lucas S."/>
            <person name="Han J."/>
            <person name="Lapidus A."/>
            <person name="Cheng J.-F."/>
            <person name="Goodwin L."/>
            <person name="Pitluck S."/>
            <person name="Peters L."/>
            <person name="Ovchinnikova G."/>
            <person name="Held B."/>
            <person name="Detter J.C."/>
            <person name="Han C."/>
            <person name="Tapia R."/>
            <person name="Land M."/>
            <person name="Hauser L."/>
            <person name="Kyrpides N."/>
            <person name="Ivanova N."/>
            <person name="Pagani I."/>
            <person name="Brau L."/>
            <person name="Yates R."/>
            <person name="O'Hara G."/>
            <person name="Rui T."/>
            <person name="Howieson J."/>
            <person name="Reeve W."/>
            <person name="Woyke T."/>
        </authorList>
    </citation>
    <scope>NUCLEOTIDE SEQUENCE [LARGE SCALE GENOMIC DNA]</scope>
    <source>
        <strain evidence="1 2">WSM597</strain>
    </source>
</reference>
<dbReference type="HOGENOM" id="CLU_1271436_0_0_5"/>
<name>I9NHT8_RHILT</name>
<accession>I9NHT8</accession>
<dbReference type="AlphaFoldDB" id="I9NHT8"/>